<dbReference type="InterPro" id="IPR036388">
    <property type="entry name" value="WH-like_DNA-bd_sf"/>
</dbReference>
<evidence type="ECO:0000256" key="3">
    <source>
        <dbReference type="ARBA" id="ARBA00022454"/>
    </source>
</evidence>
<comment type="subcellular location">
    <subcellularLocation>
        <location evidence="2">Chromosome</location>
    </subcellularLocation>
    <subcellularLocation>
        <location evidence="1">Nucleus</location>
    </subcellularLocation>
</comment>
<protein>
    <recommendedName>
        <fullName evidence="6">H15 domain-containing protein</fullName>
    </recommendedName>
</protein>
<dbReference type="GO" id="GO:0003691">
    <property type="term" value="F:double-stranded telomeric DNA binding"/>
    <property type="evidence" value="ECO:0007669"/>
    <property type="project" value="InterPro"/>
</dbReference>
<evidence type="ECO:0000313" key="7">
    <source>
        <dbReference type="EnsemblPlants" id="cds.evm.model.02.1107"/>
    </source>
</evidence>
<dbReference type="GO" id="GO:0005634">
    <property type="term" value="C:nucleus"/>
    <property type="evidence" value="ECO:0007669"/>
    <property type="project" value="UniProtKB-SubCell"/>
</dbReference>
<dbReference type="GO" id="GO:0000786">
    <property type="term" value="C:nucleosome"/>
    <property type="evidence" value="ECO:0007669"/>
    <property type="project" value="InterPro"/>
</dbReference>
<keyword evidence="5" id="KW-0539">Nucleus</keyword>
<keyword evidence="4" id="KW-0238">DNA-binding</keyword>
<evidence type="ECO:0000256" key="2">
    <source>
        <dbReference type="ARBA" id="ARBA00004286"/>
    </source>
</evidence>
<evidence type="ECO:0000259" key="6">
    <source>
        <dbReference type="Pfam" id="PF00538"/>
    </source>
</evidence>
<dbReference type="EnsemblPlants" id="evm.model.02.1107">
    <property type="protein sequence ID" value="cds.evm.model.02.1107"/>
    <property type="gene ID" value="evm.TU.02.1107"/>
</dbReference>
<dbReference type="Gramene" id="evm.model.02.1107">
    <property type="protein sequence ID" value="cds.evm.model.02.1107"/>
    <property type="gene ID" value="evm.TU.02.1107"/>
</dbReference>
<name>A0A803NSA4_CANSA</name>
<evidence type="ECO:0000256" key="5">
    <source>
        <dbReference type="ARBA" id="ARBA00023242"/>
    </source>
</evidence>
<dbReference type="PANTHER" id="PTHR46267:SF15">
    <property type="entry name" value="WINGED HELIX-TURN-HELIX TRANSCRIPTION REPRESSOR DNA-BINDING PROTEIN-RELATED"/>
    <property type="match status" value="1"/>
</dbReference>
<dbReference type="InterPro" id="IPR044597">
    <property type="entry name" value="SMH1-6"/>
</dbReference>
<dbReference type="GO" id="GO:0006334">
    <property type="term" value="P:nucleosome assembly"/>
    <property type="evidence" value="ECO:0007669"/>
    <property type="project" value="InterPro"/>
</dbReference>
<evidence type="ECO:0000313" key="8">
    <source>
        <dbReference type="Proteomes" id="UP000596661"/>
    </source>
</evidence>
<keyword evidence="8" id="KW-1185">Reference proteome</keyword>
<keyword evidence="3" id="KW-0158">Chromosome</keyword>
<evidence type="ECO:0000256" key="1">
    <source>
        <dbReference type="ARBA" id="ARBA00004123"/>
    </source>
</evidence>
<dbReference type="Pfam" id="PF00538">
    <property type="entry name" value="Linker_histone"/>
    <property type="match status" value="1"/>
</dbReference>
<feature type="domain" description="H15" evidence="6">
    <location>
        <begin position="66"/>
        <end position="103"/>
    </location>
</feature>
<dbReference type="PANTHER" id="PTHR46267">
    <property type="entry name" value="SINGLE MYB HISTONE 4"/>
    <property type="match status" value="1"/>
</dbReference>
<dbReference type="AlphaFoldDB" id="A0A803NSA4"/>
<dbReference type="Gene3D" id="1.10.10.10">
    <property type="entry name" value="Winged helix-like DNA-binding domain superfamily/Winged helix DNA-binding domain"/>
    <property type="match status" value="1"/>
</dbReference>
<reference evidence="7" key="1">
    <citation type="submission" date="2018-11" db="EMBL/GenBank/DDBJ databases">
        <authorList>
            <person name="Grassa J C."/>
        </authorList>
    </citation>
    <scope>NUCLEOTIDE SEQUENCE [LARGE SCALE GENOMIC DNA]</scope>
</reference>
<accession>A0A803NSA4</accession>
<organism evidence="7 8">
    <name type="scientific">Cannabis sativa</name>
    <name type="common">Hemp</name>
    <name type="synonym">Marijuana</name>
    <dbReference type="NCBI Taxonomy" id="3483"/>
    <lineage>
        <taxon>Eukaryota</taxon>
        <taxon>Viridiplantae</taxon>
        <taxon>Streptophyta</taxon>
        <taxon>Embryophyta</taxon>
        <taxon>Tracheophyta</taxon>
        <taxon>Spermatophyta</taxon>
        <taxon>Magnoliopsida</taxon>
        <taxon>eudicotyledons</taxon>
        <taxon>Gunneridae</taxon>
        <taxon>Pentapetalae</taxon>
        <taxon>rosids</taxon>
        <taxon>fabids</taxon>
        <taxon>Rosales</taxon>
        <taxon>Cannabaceae</taxon>
        <taxon>Cannabis</taxon>
    </lineage>
</organism>
<evidence type="ECO:0000256" key="4">
    <source>
        <dbReference type="ARBA" id="ARBA00023125"/>
    </source>
</evidence>
<dbReference type="InterPro" id="IPR005818">
    <property type="entry name" value="Histone_H1/H5_H15"/>
</dbReference>
<reference evidence="7" key="2">
    <citation type="submission" date="2021-03" db="UniProtKB">
        <authorList>
            <consortium name="EnsemblPlants"/>
        </authorList>
    </citation>
    <scope>IDENTIFICATION</scope>
</reference>
<sequence>MPLLVRCLLHRPPSLFQLPVIPQQFQARMILPKPCQMEKTLQCFRPSNIKCLGSPLSVISWWEVIRYNTMIFEALSTLKEPNGSDTSAIVSYIEEAIKYKAEKAGLTRQTRKGSKLLQGEKQCGCLIWNKDACTKSRKSTRPLQTTVYRTTTDVVDEAGNAAYKIAEAENKSFVAAEAVKEADRISEMAEDTESLLQLAKEIFEKCNTRIFDS</sequence>
<dbReference type="SUPFAM" id="SSF46785">
    <property type="entry name" value="Winged helix' DNA-binding domain"/>
    <property type="match status" value="1"/>
</dbReference>
<dbReference type="Proteomes" id="UP000596661">
    <property type="component" value="Chromosome 2"/>
</dbReference>
<dbReference type="InterPro" id="IPR036390">
    <property type="entry name" value="WH_DNA-bd_sf"/>
</dbReference>
<proteinExistence type="predicted"/>
<dbReference type="EMBL" id="UZAU01000159">
    <property type="status" value="NOT_ANNOTATED_CDS"/>
    <property type="molecule type" value="Genomic_DNA"/>
</dbReference>